<sequence>MPPPADDWPRVGSDAEARADAPRRGAGAGAGEDEGEAGDGPAGRSDRGAPYADPLDGDVYDDDRHDAGDREVHGDGYREGYGDDYGDAPAYGAYGDGGPQGGETAGPPPRTPSRLTRRIVSFNLIGLGLLVAGVLALNDFRGKLIELRTQALEVQGETIAITLAESAGRDDGALGIDPEKAQLVIDRLVDPSKIRAQIFDRGARLMSDSSLAAGPAGVVEVEPLPASRFDDASEPLGWLGDARDFLRELAIGGREEPLATEILGGVARLQGVYAALGGQAARGERINARGELIVSVSVPIQRLRKVYGALVLSTQGGDIDAIVRSERISILQVFMVALAVSVVLSVLLAKAIGRPIERLAEAALAAERGEHTPGGGRVELPDMTARGDEIGHLSGALKRMTETLYQRIEATEAFAADVAHEIKNPLSSLRSAVETMRYARTDEQKERLLKVMEHDVVRLDRLVTDISNASRLDAELVREEREPFDLALLMEQLAEYNAEKAEKSSVRIRAHAVRGPLHVHGIEGRLAQVFVNLIENALSFSPENSEIRIAAARGGDARIRVTVEDEGPGIPDDNLHSVFERFYSERPGAENFGNHSGLGLSISRQIVEAHGGRIRAENIRPPGHARRGARFVVELPG</sequence>
<dbReference type="PROSITE" id="PS50109">
    <property type="entry name" value="HIS_KIN"/>
    <property type="match status" value="1"/>
</dbReference>
<dbReference type="InterPro" id="IPR004358">
    <property type="entry name" value="Sig_transdc_His_kin-like_C"/>
</dbReference>
<dbReference type="InterPro" id="IPR050428">
    <property type="entry name" value="TCS_sensor_his_kinase"/>
</dbReference>
<dbReference type="RefSeq" id="WP_092684347.1">
    <property type="nucleotide sequence ID" value="NZ_FNMZ01000009.1"/>
</dbReference>
<evidence type="ECO:0000256" key="12">
    <source>
        <dbReference type="SAM" id="Phobius"/>
    </source>
</evidence>
<keyword evidence="6 12" id="KW-0812">Transmembrane</keyword>
<dbReference type="Gene3D" id="3.30.565.10">
    <property type="entry name" value="Histidine kinase-like ATPase, C-terminal domain"/>
    <property type="match status" value="1"/>
</dbReference>
<dbReference type="Pfam" id="PF13756">
    <property type="entry name" value="Stimulus_sens_1"/>
    <property type="match status" value="1"/>
</dbReference>
<comment type="catalytic activity">
    <reaction evidence="1">
        <text>ATP + protein L-histidine = ADP + protein N-phospho-L-histidine.</text>
        <dbReference type="EC" id="2.7.13.3"/>
    </reaction>
</comment>
<evidence type="ECO:0000259" key="13">
    <source>
        <dbReference type="PROSITE" id="PS50109"/>
    </source>
</evidence>
<dbReference type="EC" id="2.7.13.3" evidence="3"/>
<dbReference type="SUPFAM" id="SSF47384">
    <property type="entry name" value="Homodimeric domain of signal transducing histidine kinase"/>
    <property type="match status" value="1"/>
</dbReference>
<protein>
    <recommendedName>
        <fullName evidence="3">histidine kinase</fullName>
        <ecNumber evidence="3">2.7.13.3</ecNumber>
    </recommendedName>
</protein>
<feature type="compositionally biased region" description="Gly residues" evidence="11">
    <location>
        <begin position="94"/>
        <end position="104"/>
    </location>
</feature>
<dbReference type="SMART" id="SM00387">
    <property type="entry name" value="HATPase_c"/>
    <property type="match status" value="1"/>
</dbReference>
<dbReference type="GO" id="GO:0000155">
    <property type="term" value="F:phosphorelay sensor kinase activity"/>
    <property type="evidence" value="ECO:0007669"/>
    <property type="project" value="InterPro"/>
</dbReference>
<dbReference type="GO" id="GO:0005886">
    <property type="term" value="C:plasma membrane"/>
    <property type="evidence" value="ECO:0007669"/>
    <property type="project" value="TreeGrafter"/>
</dbReference>
<evidence type="ECO:0000256" key="2">
    <source>
        <dbReference type="ARBA" id="ARBA00004370"/>
    </source>
</evidence>
<evidence type="ECO:0000259" key="14">
    <source>
        <dbReference type="PROSITE" id="PS50885"/>
    </source>
</evidence>
<feature type="domain" description="HAMP" evidence="14">
    <location>
        <begin position="350"/>
        <end position="409"/>
    </location>
</feature>
<dbReference type="STRING" id="356660.SAMN05444336_1098"/>
<feature type="transmembrane region" description="Helical" evidence="12">
    <location>
        <begin position="119"/>
        <end position="137"/>
    </location>
</feature>
<keyword evidence="9" id="KW-0902">Two-component regulatory system</keyword>
<dbReference type="PANTHER" id="PTHR45436:SF5">
    <property type="entry name" value="SENSOR HISTIDINE KINASE TRCS"/>
    <property type="match status" value="1"/>
</dbReference>
<accession>A0A1H3DZU8</accession>
<dbReference type="Gene3D" id="6.10.340.10">
    <property type="match status" value="1"/>
</dbReference>
<dbReference type="SMART" id="SM00388">
    <property type="entry name" value="HisKA"/>
    <property type="match status" value="1"/>
</dbReference>
<feature type="compositionally biased region" description="Basic and acidic residues" evidence="11">
    <location>
        <begin position="62"/>
        <end position="81"/>
    </location>
</feature>
<evidence type="ECO:0000256" key="10">
    <source>
        <dbReference type="ARBA" id="ARBA00023136"/>
    </source>
</evidence>
<feature type="domain" description="Histidine kinase" evidence="13">
    <location>
        <begin position="417"/>
        <end position="637"/>
    </location>
</feature>
<dbReference type="InterPro" id="IPR003660">
    <property type="entry name" value="HAMP_dom"/>
</dbReference>
<reference evidence="15 16" key="1">
    <citation type="submission" date="2016-10" db="EMBL/GenBank/DDBJ databases">
        <authorList>
            <person name="de Groot N.N."/>
        </authorList>
    </citation>
    <scope>NUCLEOTIDE SEQUENCE [LARGE SCALE GENOMIC DNA]</scope>
    <source>
        <strain evidence="15 16">DSM 17890</strain>
    </source>
</reference>
<evidence type="ECO:0000256" key="5">
    <source>
        <dbReference type="ARBA" id="ARBA00022679"/>
    </source>
</evidence>
<dbReference type="InterPro" id="IPR005467">
    <property type="entry name" value="His_kinase_dom"/>
</dbReference>
<keyword evidence="8 12" id="KW-1133">Transmembrane helix</keyword>
<dbReference type="AlphaFoldDB" id="A0A1H3DZU8"/>
<evidence type="ECO:0000256" key="1">
    <source>
        <dbReference type="ARBA" id="ARBA00000085"/>
    </source>
</evidence>
<gene>
    <name evidence="15" type="ORF">SAMN05444336_1098</name>
</gene>
<dbReference type="InterPro" id="IPR003594">
    <property type="entry name" value="HATPase_dom"/>
</dbReference>
<dbReference type="Pfam" id="PF02518">
    <property type="entry name" value="HATPase_c"/>
    <property type="match status" value="1"/>
</dbReference>
<evidence type="ECO:0000256" key="7">
    <source>
        <dbReference type="ARBA" id="ARBA00022777"/>
    </source>
</evidence>
<organism evidence="15 16">
    <name type="scientific">Albimonas donghaensis</name>
    <dbReference type="NCBI Taxonomy" id="356660"/>
    <lineage>
        <taxon>Bacteria</taxon>
        <taxon>Pseudomonadati</taxon>
        <taxon>Pseudomonadota</taxon>
        <taxon>Alphaproteobacteria</taxon>
        <taxon>Rhodobacterales</taxon>
        <taxon>Paracoccaceae</taxon>
        <taxon>Albimonas</taxon>
    </lineage>
</organism>
<dbReference type="Pfam" id="PF00512">
    <property type="entry name" value="HisKA"/>
    <property type="match status" value="1"/>
</dbReference>
<dbReference type="EMBL" id="FNMZ01000009">
    <property type="protein sequence ID" value="SDX71975.1"/>
    <property type="molecule type" value="Genomic_DNA"/>
</dbReference>
<dbReference type="PANTHER" id="PTHR45436">
    <property type="entry name" value="SENSOR HISTIDINE KINASE YKOH"/>
    <property type="match status" value="1"/>
</dbReference>
<evidence type="ECO:0000313" key="16">
    <source>
        <dbReference type="Proteomes" id="UP000199118"/>
    </source>
</evidence>
<dbReference type="PROSITE" id="PS50885">
    <property type="entry name" value="HAMP"/>
    <property type="match status" value="1"/>
</dbReference>
<evidence type="ECO:0000256" key="3">
    <source>
        <dbReference type="ARBA" id="ARBA00012438"/>
    </source>
</evidence>
<evidence type="ECO:0000256" key="11">
    <source>
        <dbReference type="SAM" id="MobiDB-lite"/>
    </source>
</evidence>
<dbReference type="InterPro" id="IPR003661">
    <property type="entry name" value="HisK_dim/P_dom"/>
</dbReference>
<evidence type="ECO:0000313" key="15">
    <source>
        <dbReference type="EMBL" id="SDX71975.1"/>
    </source>
</evidence>
<dbReference type="InterPro" id="IPR025919">
    <property type="entry name" value="Stimulus_sens_dom"/>
</dbReference>
<dbReference type="Pfam" id="PF13755">
    <property type="entry name" value="Sensor_TM1"/>
    <property type="match status" value="1"/>
</dbReference>
<proteinExistence type="predicted"/>
<evidence type="ECO:0000256" key="8">
    <source>
        <dbReference type="ARBA" id="ARBA00022989"/>
    </source>
</evidence>
<dbReference type="Proteomes" id="UP000199118">
    <property type="component" value="Unassembled WGS sequence"/>
</dbReference>
<keyword evidence="7 15" id="KW-0418">Kinase</keyword>
<dbReference type="SMART" id="SM00304">
    <property type="entry name" value="HAMP"/>
    <property type="match status" value="1"/>
</dbReference>
<dbReference type="InterPro" id="IPR036890">
    <property type="entry name" value="HATPase_C_sf"/>
</dbReference>
<name>A0A1H3DZU8_9RHOB</name>
<keyword evidence="4" id="KW-0597">Phosphoprotein</keyword>
<evidence type="ECO:0000256" key="6">
    <source>
        <dbReference type="ARBA" id="ARBA00022692"/>
    </source>
</evidence>
<evidence type="ECO:0000256" key="4">
    <source>
        <dbReference type="ARBA" id="ARBA00022553"/>
    </source>
</evidence>
<dbReference type="SUPFAM" id="SSF55874">
    <property type="entry name" value="ATPase domain of HSP90 chaperone/DNA topoisomerase II/histidine kinase"/>
    <property type="match status" value="1"/>
</dbReference>
<comment type="subcellular location">
    <subcellularLocation>
        <location evidence="2">Membrane</location>
    </subcellularLocation>
</comment>
<keyword evidence="16" id="KW-1185">Reference proteome</keyword>
<evidence type="ECO:0000256" key="9">
    <source>
        <dbReference type="ARBA" id="ARBA00023012"/>
    </source>
</evidence>
<dbReference type="InterPro" id="IPR025908">
    <property type="entry name" value="Sensor_TM1"/>
</dbReference>
<keyword evidence="5" id="KW-0808">Transferase</keyword>
<dbReference type="OrthoDB" id="9805942at2"/>
<dbReference type="Pfam" id="PF00672">
    <property type="entry name" value="HAMP"/>
    <property type="match status" value="1"/>
</dbReference>
<keyword evidence="10 12" id="KW-0472">Membrane</keyword>
<dbReference type="InterPro" id="IPR036097">
    <property type="entry name" value="HisK_dim/P_sf"/>
</dbReference>
<feature type="region of interest" description="Disordered" evidence="11">
    <location>
        <begin position="1"/>
        <end position="114"/>
    </location>
</feature>
<dbReference type="CDD" id="cd00082">
    <property type="entry name" value="HisKA"/>
    <property type="match status" value="1"/>
</dbReference>
<dbReference type="Gene3D" id="1.10.287.130">
    <property type="match status" value="1"/>
</dbReference>
<feature type="compositionally biased region" description="Basic and acidic residues" evidence="11">
    <location>
        <begin position="7"/>
        <end position="23"/>
    </location>
</feature>
<dbReference type="PRINTS" id="PR00344">
    <property type="entry name" value="BCTRLSENSOR"/>
</dbReference>